<dbReference type="AlphaFoldDB" id="A0A0F9KTA6"/>
<protein>
    <recommendedName>
        <fullName evidence="2">Lipoprotein</fullName>
    </recommendedName>
</protein>
<reference evidence="1" key="1">
    <citation type="journal article" date="2015" name="Nature">
        <title>Complex archaea that bridge the gap between prokaryotes and eukaryotes.</title>
        <authorList>
            <person name="Spang A."/>
            <person name="Saw J.H."/>
            <person name="Jorgensen S.L."/>
            <person name="Zaremba-Niedzwiedzka K."/>
            <person name="Martijn J."/>
            <person name="Lind A.E."/>
            <person name="van Eijk R."/>
            <person name="Schleper C."/>
            <person name="Guy L."/>
            <person name="Ettema T.J."/>
        </authorList>
    </citation>
    <scope>NUCLEOTIDE SEQUENCE</scope>
</reference>
<accession>A0A0F9KTA6</accession>
<dbReference type="EMBL" id="LAZR01012733">
    <property type="protein sequence ID" value="KKM25368.1"/>
    <property type="molecule type" value="Genomic_DNA"/>
</dbReference>
<organism evidence="1">
    <name type="scientific">marine sediment metagenome</name>
    <dbReference type="NCBI Taxonomy" id="412755"/>
    <lineage>
        <taxon>unclassified sequences</taxon>
        <taxon>metagenomes</taxon>
        <taxon>ecological metagenomes</taxon>
    </lineage>
</organism>
<gene>
    <name evidence="1" type="ORF">LCGC14_1595740</name>
</gene>
<comment type="caution">
    <text evidence="1">The sequence shown here is derived from an EMBL/GenBank/DDBJ whole genome shotgun (WGS) entry which is preliminary data.</text>
</comment>
<name>A0A0F9KTA6_9ZZZZ</name>
<evidence type="ECO:0000313" key="1">
    <source>
        <dbReference type="EMBL" id="KKM25368.1"/>
    </source>
</evidence>
<sequence>MLRKLASLLVIGSLVGCSHLPDRNWDGYKKAENTILLGSQINQLDNKANTKYSKYGNAALSVIRTLRILKEKRGTEEK</sequence>
<proteinExistence type="predicted"/>
<dbReference type="PROSITE" id="PS51257">
    <property type="entry name" value="PROKAR_LIPOPROTEIN"/>
    <property type="match status" value="1"/>
</dbReference>
<evidence type="ECO:0008006" key="2">
    <source>
        <dbReference type="Google" id="ProtNLM"/>
    </source>
</evidence>